<organism evidence="1 2">
    <name type="scientific">Zymoseptoria tritici (strain ST99CH_3D7)</name>
    <dbReference type="NCBI Taxonomy" id="1276538"/>
    <lineage>
        <taxon>Eukaryota</taxon>
        <taxon>Fungi</taxon>
        <taxon>Dikarya</taxon>
        <taxon>Ascomycota</taxon>
        <taxon>Pezizomycotina</taxon>
        <taxon>Dothideomycetes</taxon>
        <taxon>Dothideomycetidae</taxon>
        <taxon>Mycosphaerellales</taxon>
        <taxon>Mycosphaerellaceae</taxon>
        <taxon>Zymoseptoria</taxon>
    </lineage>
</organism>
<accession>A0A1X7S2V9</accession>
<name>A0A1X7S2V9_ZYMT9</name>
<reference evidence="1 2" key="1">
    <citation type="submission" date="2016-06" db="EMBL/GenBank/DDBJ databases">
        <authorList>
            <person name="Kjaerup R.B."/>
            <person name="Dalgaard T.S."/>
            <person name="Juul-Madsen H.R."/>
        </authorList>
    </citation>
    <scope>NUCLEOTIDE SEQUENCE [LARGE SCALE GENOMIC DNA]</scope>
</reference>
<dbReference type="Gene3D" id="2.130.10.10">
    <property type="entry name" value="YVTN repeat-like/Quinoprotein amine dehydrogenase"/>
    <property type="match status" value="1"/>
</dbReference>
<dbReference type="AlphaFoldDB" id="A0A1X7S2V9"/>
<dbReference type="PANTHER" id="PTHR13211">
    <property type="entry name" value="TELOMERASE CAJAL BODY PROTEIN 1"/>
    <property type="match status" value="1"/>
</dbReference>
<sequence length="451" mass="49320">MSSATEDVNSSPLTCIASTAIGRGPSVERIAGDRKPGRGELITKAQFTPDGTAIIAQHDDHHLKTFVLPTDLLEEEQQPHQLTAYATHKSATEIQDFAIFPGFDLSDISTTYALCGDNDQPISLRNVCDWTYSQAKYPLVNDRTEAHYSPRTLHFINSGSHFLVGTHNSLAVFDVTRYNAGPVSLLQLKPRKGTYNGMPLTRKAYVSALATSVDGVLALGTTEREIALYDHSGMGERTATFNMDPYRGTGVSFLKWSPCGKYLLVAERRSDEIHVFDIRGTRRQLSSLVGRAGNTNQRLGLDIVHTRGESYELWAGGMDGVVRMWHNPGSKEGECPPSEDLKAHQAPVTSTIWHPFTSILATSAGSRYNTYDDEQDPPGGTDNSLRVHTVGPLNEAPLPYFLSSHMDSCLPLRPTPEMGAALAFRPPPSRIAGLAFCPAPEVGVGLIFRPR</sequence>
<dbReference type="STRING" id="1276538.A0A1X7S2V9"/>
<dbReference type="EMBL" id="LT853700">
    <property type="protein sequence ID" value="SMQ54038.1"/>
    <property type="molecule type" value="Genomic_DNA"/>
</dbReference>
<protein>
    <recommendedName>
        <fullName evidence="3">Anaphase-promoting complex subunit 4 WD40 domain-containing protein</fullName>
    </recommendedName>
</protein>
<evidence type="ECO:0000313" key="2">
    <source>
        <dbReference type="Proteomes" id="UP000215127"/>
    </source>
</evidence>
<keyword evidence="2" id="KW-1185">Reference proteome</keyword>
<dbReference type="InterPro" id="IPR036322">
    <property type="entry name" value="WD40_repeat_dom_sf"/>
</dbReference>
<dbReference type="InterPro" id="IPR051150">
    <property type="entry name" value="SWT21/TCAB1_mRNA_Telomere"/>
</dbReference>
<gene>
    <name evidence="1" type="ORF">ZT3D7_G9192</name>
</gene>
<evidence type="ECO:0000313" key="1">
    <source>
        <dbReference type="EMBL" id="SMQ54038.1"/>
    </source>
</evidence>
<proteinExistence type="predicted"/>
<evidence type="ECO:0008006" key="3">
    <source>
        <dbReference type="Google" id="ProtNLM"/>
    </source>
</evidence>
<dbReference type="InterPro" id="IPR015943">
    <property type="entry name" value="WD40/YVTN_repeat-like_dom_sf"/>
</dbReference>
<dbReference type="PANTHER" id="PTHR13211:SF0">
    <property type="entry name" value="TELOMERASE CAJAL BODY PROTEIN 1"/>
    <property type="match status" value="1"/>
</dbReference>
<dbReference type="Proteomes" id="UP000215127">
    <property type="component" value="Chromosome 9"/>
</dbReference>
<dbReference type="SUPFAM" id="SSF50978">
    <property type="entry name" value="WD40 repeat-like"/>
    <property type="match status" value="1"/>
</dbReference>